<feature type="region of interest" description="Disordered" evidence="1">
    <location>
        <begin position="321"/>
        <end position="397"/>
    </location>
</feature>
<accession>A0A162IIW3</accession>
<dbReference type="Proteomes" id="UP000242877">
    <property type="component" value="Unassembled WGS sequence"/>
</dbReference>
<dbReference type="AlphaFoldDB" id="A0A162IIW3"/>
<evidence type="ECO:0000313" key="3">
    <source>
        <dbReference type="Proteomes" id="UP000242877"/>
    </source>
</evidence>
<sequence length="496" mass="55498">MASHSDLTTQFPALTDAINARVAAGDGLDEGNQAFDLLQRELALAGINLNAETQVLENPFHTSTSEAPRRRIPTATTEPTTVASPLEDVRWRQLLQADIDTGAASTEARHFQARHSEIVSNQDISDEHLAKRRRLEAETKMKDTPEVVRHGQVFAQQLPLALINHDGLNSRGRLGSPNDILNEHAGIYTTDTNPCNFLLKQEHDDTFACAQIGVKLSLRLSQISASRRQRFKDMYKVEGLVWISLEEEPLSALISHKMAYINYGSEYLQDHERRICFYPPGVDGNNPAYSIEATGHPSFQVKTHYGNKKPPQSLAEYFSPFESEHEHEKETDEDDSSSIESDSDNDDDDDDDNNDDEDDEVEDDLDVDSDDLSSDNTSTPVPVSGPNDSTTPGFRPARASEARPLMTHSNASSTNINSRRRTIPAYKPRDDVPQPYARFTLNVDKPEVQINLEPEVAAKRILIKLWNPYETDSIYVDSITAYGFDGPRCFPSMKVR</sequence>
<reference evidence="2 3" key="1">
    <citation type="journal article" date="2016" name="Genome Biol. Evol.">
        <title>Divergent and convergent evolution of fungal pathogenicity.</title>
        <authorList>
            <person name="Shang Y."/>
            <person name="Xiao G."/>
            <person name="Zheng P."/>
            <person name="Cen K."/>
            <person name="Zhan S."/>
            <person name="Wang C."/>
        </authorList>
    </citation>
    <scope>NUCLEOTIDE SEQUENCE [LARGE SCALE GENOMIC DNA]</scope>
    <source>
        <strain evidence="2 3">ARSEF 7405</strain>
    </source>
</reference>
<dbReference type="EMBL" id="AZGZ01000007">
    <property type="protein sequence ID" value="KZZ94123.1"/>
    <property type="molecule type" value="Genomic_DNA"/>
</dbReference>
<evidence type="ECO:0000256" key="1">
    <source>
        <dbReference type="SAM" id="MobiDB-lite"/>
    </source>
</evidence>
<proteinExistence type="predicted"/>
<keyword evidence="3" id="KW-1185">Reference proteome</keyword>
<dbReference type="OrthoDB" id="2351940at2759"/>
<feature type="compositionally biased region" description="Acidic residues" evidence="1">
    <location>
        <begin position="331"/>
        <end position="373"/>
    </location>
</feature>
<evidence type="ECO:0000313" key="2">
    <source>
        <dbReference type="EMBL" id="KZZ94123.1"/>
    </source>
</evidence>
<name>A0A162IIW3_9EURO</name>
<gene>
    <name evidence="2" type="ORF">AAP_02216</name>
</gene>
<dbReference type="VEuPathDB" id="FungiDB:AAP_02216"/>
<comment type="caution">
    <text evidence="2">The sequence shown here is derived from an EMBL/GenBank/DDBJ whole genome shotgun (WGS) entry which is preliminary data.</text>
</comment>
<protein>
    <submittedName>
        <fullName evidence="2">Uncharacterized protein</fullName>
    </submittedName>
</protein>
<organism evidence="2 3">
    <name type="scientific">Ascosphaera apis ARSEF 7405</name>
    <dbReference type="NCBI Taxonomy" id="392613"/>
    <lineage>
        <taxon>Eukaryota</taxon>
        <taxon>Fungi</taxon>
        <taxon>Dikarya</taxon>
        <taxon>Ascomycota</taxon>
        <taxon>Pezizomycotina</taxon>
        <taxon>Eurotiomycetes</taxon>
        <taxon>Eurotiomycetidae</taxon>
        <taxon>Onygenales</taxon>
        <taxon>Ascosphaeraceae</taxon>
        <taxon>Ascosphaera</taxon>
    </lineage>
</organism>